<evidence type="ECO:0000313" key="1">
    <source>
        <dbReference type="EMBL" id="VBB05572.1"/>
    </source>
</evidence>
<dbReference type="AlphaFoldDB" id="A0A498R5Q9"/>
<keyword evidence="2" id="KW-1185">Reference proteome</keyword>
<accession>A0A498R5Q9</accession>
<dbReference type="Proteomes" id="UP000277811">
    <property type="component" value="Unassembled WGS sequence"/>
</dbReference>
<reference evidence="1 2" key="1">
    <citation type="submission" date="2018-06" db="EMBL/GenBank/DDBJ databases">
        <authorList>
            <person name="Strepis N."/>
        </authorList>
    </citation>
    <scope>NUCLEOTIDE SEQUENCE [LARGE SCALE GENOMIC DNA]</scope>
    <source>
        <strain evidence="1">LUCI</strain>
    </source>
</reference>
<protein>
    <submittedName>
        <fullName evidence="1">Uncharacterized protein</fullName>
    </submittedName>
</protein>
<dbReference type="EMBL" id="UPPP01000057">
    <property type="protein sequence ID" value="VBB05572.1"/>
    <property type="molecule type" value="Genomic_DNA"/>
</dbReference>
<organism evidence="1 2">
    <name type="scientific">Lucifera butyrica</name>
    <dbReference type="NCBI Taxonomy" id="1351585"/>
    <lineage>
        <taxon>Bacteria</taxon>
        <taxon>Bacillati</taxon>
        <taxon>Bacillota</taxon>
        <taxon>Negativicutes</taxon>
        <taxon>Veillonellales</taxon>
        <taxon>Veillonellaceae</taxon>
        <taxon>Lucifera</taxon>
    </lineage>
</organism>
<evidence type="ECO:0000313" key="2">
    <source>
        <dbReference type="Proteomes" id="UP000277811"/>
    </source>
</evidence>
<dbReference type="RefSeq" id="WP_122626561.1">
    <property type="nucleotide sequence ID" value="NZ_UPPP01000057.1"/>
</dbReference>
<sequence length="125" mass="13632">MAYFDPVEVRDELLKSLIKEEDIKESTGYIDDIAIRLGVNPARIPKPAPYQVKTLALCYALMVSAQNASLQNGSGGENGADAYEIKRRVYKARVDELEAQVTMQTLLGGGSAGRKFPVSIPLGRC</sequence>
<dbReference type="OrthoDB" id="1633865at2"/>
<gene>
    <name evidence="1" type="ORF">LUCI_0782</name>
</gene>
<proteinExistence type="predicted"/>
<name>A0A498R5Q9_9FIRM</name>